<evidence type="ECO:0000256" key="1">
    <source>
        <dbReference type="ARBA" id="ARBA00022801"/>
    </source>
</evidence>
<dbReference type="InterPro" id="IPR002642">
    <property type="entry name" value="LysoPLipase_cat_dom"/>
</dbReference>
<dbReference type="InterPro" id="IPR016035">
    <property type="entry name" value="Acyl_Trfase/lysoPLipase"/>
</dbReference>
<evidence type="ECO:0000256" key="2">
    <source>
        <dbReference type="ARBA" id="ARBA00023098"/>
    </source>
</evidence>
<evidence type="ECO:0000256" key="3">
    <source>
        <dbReference type="PROSITE-ProRule" id="PRU00555"/>
    </source>
</evidence>
<dbReference type="SUPFAM" id="SSF52151">
    <property type="entry name" value="FabD/lysophospholipase-like"/>
    <property type="match status" value="1"/>
</dbReference>
<dbReference type="PROSITE" id="PS51210">
    <property type="entry name" value="PLA2C"/>
    <property type="match status" value="1"/>
</dbReference>
<keyword evidence="6" id="KW-1185">Reference proteome</keyword>
<protein>
    <recommendedName>
        <fullName evidence="4">PLA2c domain-containing protein</fullName>
    </recommendedName>
</protein>
<evidence type="ECO:0000313" key="6">
    <source>
        <dbReference type="Proteomes" id="UP001497623"/>
    </source>
</evidence>
<dbReference type="EMBL" id="CAXKWB010004300">
    <property type="protein sequence ID" value="CAL4073225.1"/>
    <property type="molecule type" value="Genomic_DNA"/>
</dbReference>
<evidence type="ECO:0000313" key="5">
    <source>
        <dbReference type="EMBL" id="CAL4073225.1"/>
    </source>
</evidence>
<dbReference type="AlphaFoldDB" id="A0AAV2QAU8"/>
<dbReference type="GO" id="GO:0005544">
    <property type="term" value="F:calcium-dependent phospholipid binding"/>
    <property type="evidence" value="ECO:0007669"/>
    <property type="project" value="TreeGrafter"/>
</dbReference>
<keyword evidence="2 3" id="KW-0443">Lipid metabolism</keyword>
<dbReference type="GO" id="GO:0005509">
    <property type="term" value="F:calcium ion binding"/>
    <property type="evidence" value="ECO:0007669"/>
    <property type="project" value="TreeGrafter"/>
</dbReference>
<dbReference type="Gene3D" id="3.40.1090.10">
    <property type="entry name" value="Cytosolic phospholipase A2 catalytic domain"/>
    <property type="match status" value="1"/>
</dbReference>
<name>A0AAV2QAU8_MEGNR</name>
<feature type="non-terminal residue" evidence="5">
    <location>
        <position position="1"/>
    </location>
</feature>
<proteinExistence type="predicted"/>
<comment type="caution">
    <text evidence="5">The sequence shown here is derived from an EMBL/GenBank/DDBJ whole genome shotgun (WGS) entry which is preliminary data.</text>
</comment>
<keyword evidence="1 3" id="KW-0378">Hydrolase</keyword>
<dbReference type="GO" id="GO:0047498">
    <property type="term" value="F:calcium-dependent phospholipase A2 activity"/>
    <property type="evidence" value="ECO:0007669"/>
    <property type="project" value="TreeGrafter"/>
</dbReference>
<keyword evidence="3" id="KW-0442">Lipid degradation</keyword>
<feature type="non-terminal residue" evidence="5">
    <location>
        <position position="219"/>
    </location>
</feature>
<dbReference type="GO" id="GO:0005829">
    <property type="term" value="C:cytosol"/>
    <property type="evidence" value="ECO:0007669"/>
    <property type="project" value="TreeGrafter"/>
</dbReference>
<accession>A0AAV2QAU8</accession>
<evidence type="ECO:0000259" key="4">
    <source>
        <dbReference type="PROSITE" id="PS51210"/>
    </source>
</evidence>
<dbReference type="PANTHER" id="PTHR10728:SF40">
    <property type="entry name" value="PATATIN FAMILY PROTEIN"/>
    <property type="match status" value="1"/>
</dbReference>
<dbReference type="Proteomes" id="UP001497623">
    <property type="component" value="Unassembled WGS sequence"/>
</dbReference>
<feature type="domain" description="PLA2c" evidence="4">
    <location>
        <begin position="1"/>
        <end position="219"/>
    </location>
</feature>
<organism evidence="5 6">
    <name type="scientific">Meganyctiphanes norvegica</name>
    <name type="common">Northern krill</name>
    <name type="synonym">Thysanopoda norvegica</name>
    <dbReference type="NCBI Taxonomy" id="48144"/>
    <lineage>
        <taxon>Eukaryota</taxon>
        <taxon>Metazoa</taxon>
        <taxon>Ecdysozoa</taxon>
        <taxon>Arthropoda</taxon>
        <taxon>Crustacea</taxon>
        <taxon>Multicrustacea</taxon>
        <taxon>Malacostraca</taxon>
        <taxon>Eumalacostraca</taxon>
        <taxon>Eucarida</taxon>
        <taxon>Euphausiacea</taxon>
        <taxon>Euphausiidae</taxon>
        <taxon>Meganyctiphanes</taxon>
    </lineage>
</organism>
<dbReference type="GO" id="GO:0046475">
    <property type="term" value="P:glycerophospholipid catabolic process"/>
    <property type="evidence" value="ECO:0007669"/>
    <property type="project" value="TreeGrafter"/>
</dbReference>
<dbReference type="PANTHER" id="PTHR10728">
    <property type="entry name" value="CYTOSOLIC PHOSPHOLIPASE A2"/>
    <property type="match status" value="1"/>
</dbReference>
<reference evidence="5 6" key="1">
    <citation type="submission" date="2024-05" db="EMBL/GenBank/DDBJ databases">
        <authorList>
            <person name="Wallberg A."/>
        </authorList>
    </citation>
    <scope>NUCLEOTIDE SEQUENCE [LARGE SCALE GENOMIC DNA]</scope>
</reference>
<gene>
    <name evidence="5" type="ORF">MNOR_LOCUS9058</name>
</gene>
<sequence>GSDKYADGCMFKPLRNESKRISVMDSGFAFCSPYPLLLRPQRAVDILLSFDFSYRNEDLIVDKGTFKQLLKSEEWAKERLIPFPPVKEKIDEYLGMEIQECYVFESSNDLFAPVILHFPLVNNKFRQYKSPGVLRSTDEEFKFSNFPCYGKGSGFGTFKFHYDSKEYNRLSQLMEFNTLLHKDTIMQTIKNSIIKKKQGRKLGLNEISRILMWQTLNEN</sequence>